<dbReference type="Proteomes" id="UP000075462">
    <property type="component" value="Unassembled WGS sequence"/>
</dbReference>
<evidence type="ECO:0000313" key="2">
    <source>
        <dbReference type="Proteomes" id="UP000075462"/>
    </source>
</evidence>
<dbReference type="InterPro" id="IPR025127">
    <property type="entry name" value="DUF4054"/>
</dbReference>
<proteinExistence type="predicted"/>
<name>A0A149VD47_9PROT</name>
<comment type="caution">
    <text evidence="1">The sequence shown here is derived from an EMBL/GenBank/DDBJ whole genome shotgun (WGS) entry which is preliminary data.</text>
</comment>
<reference evidence="1 2" key="1">
    <citation type="submission" date="2015-06" db="EMBL/GenBank/DDBJ databases">
        <title>Improved classification and identification of acetic acid bacteria using matrix-assisted laser desorption/ionization time-of-flight mass spectrometry; Gluconobacter nephelii and Gluconobacter uchimurae are later heterotypic synonyms of Gluconobacter japonicus and Gluconobacter oxydans, respectively.</title>
        <authorList>
            <person name="Li L."/>
            <person name="Cleenwerck I."/>
            <person name="De Vuyst L."/>
            <person name="Vandamme P."/>
        </authorList>
    </citation>
    <scope>NUCLEOTIDE SEQUENCE [LARGE SCALE GENOMIC DNA]</scope>
    <source>
        <strain evidence="1 2">LMG 1545</strain>
    </source>
</reference>
<dbReference type="AlphaFoldDB" id="A0A149VD47"/>
<evidence type="ECO:0008006" key="3">
    <source>
        <dbReference type="Google" id="ProtNLM"/>
    </source>
</evidence>
<accession>A0A149VD47</accession>
<dbReference type="Pfam" id="PF13262">
    <property type="entry name" value="DUF4054"/>
    <property type="match status" value="1"/>
</dbReference>
<gene>
    <name evidence="1" type="ORF">AD954_03760</name>
</gene>
<dbReference type="PATRIC" id="fig|178900.7.peg.497"/>
<dbReference type="EMBL" id="LIAA01000015">
    <property type="protein sequence ID" value="KXV78159.1"/>
    <property type="molecule type" value="Genomic_DNA"/>
</dbReference>
<sequence length="174" mass="18155">MFLKEFCMPPVLFDAQAWQTRYPALFATLGAEGAQACFDQASLFLANDDTSPVKNPTRRAALLGLIAAHLAQLGFGSGSGSGSSSSVCTGGAGDITASACEPTQTTSPEQPALVGRITSARMGSVAVEADMGPVTAAQAWWAQTPYGAAYWAATAFLRTARYVPGYPETPLTWP</sequence>
<organism evidence="1 2">
    <name type="scientific">Acetobacter cerevisiae</name>
    <dbReference type="NCBI Taxonomy" id="178900"/>
    <lineage>
        <taxon>Bacteria</taxon>
        <taxon>Pseudomonadati</taxon>
        <taxon>Pseudomonadota</taxon>
        <taxon>Alphaproteobacteria</taxon>
        <taxon>Acetobacterales</taxon>
        <taxon>Acetobacteraceae</taxon>
        <taxon>Acetobacter</taxon>
    </lineage>
</organism>
<protein>
    <recommendedName>
        <fullName evidence="3">DUF4054 domain-containing protein</fullName>
    </recommendedName>
</protein>
<evidence type="ECO:0000313" key="1">
    <source>
        <dbReference type="EMBL" id="KXV78159.1"/>
    </source>
</evidence>